<dbReference type="SUPFAM" id="SSF54909">
    <property type="entry name" value="Dimeric alpha+beta barrel"/>
    <property type="match status" value="1"/>
</dbReference>
<dbReference type="PROSITE" id="PS51118">
    <property type="entry name" value="HTH_HXLR"/>
    <property type="match status" value="1"/>
</dbReference>
<evidence type="ECO:0000313" key="6">
    <source>
        <dbReference type="Proteomes" id="UP000658690"/>
    </source>
</evidence>
<protein>
    <recommendedName>
        <fullName evidence="4">HTH hxlR-type domain-containing protein</fullName>
    </recommendedName>
</protein>
<dbReference type="Gene3D" id="3.30.70.100">
    <property type="match status" value="1"/>
</dbReference>
<organism evidence="5 6">
    <name type="scientific">Paenibacillus germinis</name>
    <dbReference type="NCBI Taxonomy" id="2654979"/>
    <lineage>
        <taxon>Bacteria</taxon>
        <taxon>Bacillati</taxon>
        <taxon>Bacillota</taxon>
        <taxon>Bacilli</taxon>
        <taxon>Bacillales</taxon>
        <taxon>Paenibacillaceae</taxon>
        <taxon>Paenibacillus</taxon>
    </lineage>
</organism>
<gene>
    <name evidence="5" type="ORF">GC102_07855</name>
</gene>
<keyword evidence="6" id="KW-1185">Reference proteome</keyword>
<dbReference type="Pfam" id="PF01638">
    <property type="entry name" value="HxlR"/>
    <property type="match status" value="1"/>
</dbReference>
<feature type="domain" description="HTH hxlR-type" evidence="4">
    <location>
        <begin position="7"/>
        <end position="105"/>
    </location>
</feature>
<evidence type="ECO:0000256" key="3">
    <source>
        <dbReference type="ARBA" id="ARBA00023163"/>
    </source>
</evidence>
<dbReference type="PANTHER" id="PTHR33204">
    <property type="entry name" value="TRANSCRIPTIONAL REGULATOR, MARR FAMILY"/>
    <property type="match status" value="1"/>
</dbReference>
<dbReference type="SUPFAM" id="SSF46785">
    <property type="entry name" value="Winged helix' DNA-binding domain"/>
    <property type="match status" value="1"/>
</dbReference>
<evidence type="ECO:0000256" key="2">
    <source>
        <dbReference type="ARBA" id="ARBA00023125"/>
    </source>
</evidence>
<proteinExistence type="predicted"/>
<dbReference type="EMBL" id="WHOC01000040">
    <property type="protein sequence ID" value="NOU85690.1"/>
    <property type="molecule type" value="Genomic_DNA"/>
</dbReference>
<dbReference type="PANTHER" id="PTHR33204:SF29">
    <property type="entry name" value="TRANSCRIPTIONAL REGULATOR"/>
    <property type="match status" value="1"/>
</dbReference>
<dbReference type="InterPro" id="IPR036390">
    <property type="entry name" value="WH_DNA-bd_sf"/>
</dbReference>
<reference evidence="5 6" key="1">
    <citation type="submission" date="2019-10" db="EMBL/GenBank/DDBJ databases">
        <title>Description of Paenibacillus choica sp. nov.</title>
        <authorList>
            <person name="Carlier A."/>
            <person name="Qi S."/>
        </authorList>
    </citation>
    <scope>NUCLEOTIDE SEQUENCE [LARGE SCALE GENOMIC DNA]</scope>
    <source>
        <strain evidence="5 6">LMG 31460</strain>
    </source>
</reference>
<dbReference type="InterPro" id="IPR036388">
    <property type="entry name" value="WH-like_DNA-bd_sf"/>
</dbReference>
<dbReference type="InterPro" id="IPR002577">
    <property type="entry name" value="HTH_HxlR"/>
</dbReference>
<evidence type="ECO:0000256" key="1">
    <source>
        <dbReference type="ARBA" id="ARBA00023015"/>
    </source>
</evidence>
<keyword evidence="1" id="KW-0805">Transcription regulation</keyword>
<name>A0ABX1YX38_9BACL</name>
<keyword evidence="3" id="KW-0804">Transcription</keyword>
<evidence type="ECO:0000259" key="4">
    <source>
        <dbReference type="PROSITE" id="PS51118"/>
    </source>
</evidence>
<sequence>MTKIYGCPVEVTLDVLGGKWKTVILRHLSKRTLRYSQLHQRMPSITQRILTLQLKELEEDGLIQRIVFDERIKRVEYSLTEYGKGVEPILELMCEWGKQRMREFDLQVRAVGTSDEVIKGIEETNHFIVRIEWDSMEGHMQGFRTSTDFQHFFALVKPFFNAILEMKHYSVIANSQ</sequence>
<dbReference type="InterPro" id="IPR011008">
    <property type="entry name" value="Dimeric_a/b-barrel"/>
</dbReference>
<comment type="caution">
    <text evidence="5">The sequence shown here is derived from an EMBL/GenBank/DDBJ whole genome shotgun (WGS) entry which is preliminary data.</text>
</comment>
<keyword evidence="2" id="KW-0238">DNA-binding</keyword>
<dbReference type="Gene3D" id="1.10.10.10">
    <property type="entry name" value="Winged helix-like DNA-binding domain superfamily/Winged helix DNA-binding domain"/>
    <property type="match status" value="1"/>
</dbReference>
<dbReference type="Proteomes" id="UP000658690">
    <property type="component" value="Unassembled WGS sequence"/>
</dbReference>
<accession>A0ABX1YX38</accession>
<evidence type="ECO:0000313" key="5">
    <source>
        <dbReference type="EMBL" id="NOU85690.1"/>
    </source>
</evidence>